<dbReference type="EMBL" id="JAUNQW010000002">
    <property type="protein sequence ID" value="MDO5456837.1"/>
    <property type="molecule type" value="Genomic_DNA"/>
</dbReference>
<feature type="domain" description="YozE SAM-like" evidence="2">
    <location>
        <begin position="4"/>
        <end position="70"/>
    </location>
</feature>
<evidence type="ECO:0000313" key="3">
    <source>
        <dbReference type="EMBL" id="MDO5456837.1"/>
    </source>
</evidence>
<dbReference type="SUPFAM" id="SSF140652">
    <property type="entry name" value="YozE-like"/>
    <property type="match status" value="1"/>
</dbReference>
<dbReference type="Proteomes" id="UP001171751">
    <property type="component" value="Unassembled WGS sequence"/>
</dbReference>
<comment type="similarity">
    <text evidence="1">Belongs to the UPF0346 family.</text>
</comment>
<dbReference type="InterPro" id="IPR023089">
    <property type="entry name" value="YozE_SAM-like"/>
</dbReference>
<name>A0AA43RKJ1_9LACT</name>
<dbReference type="NCBIfam" id="NF010193">
    <property type="entry name" value="PRK13672.1"/>
    <property type="match status" value="1"/>
</dbReference>
<comment type="caution">
    <text evidence="3">The sequence shown here is derived from an EMBL/GenBank/DDBJ whole genome shotgun (WGS) entry which is preliminary data.</text>
</comment>
<dbReference type="Gene3D" id="1.10.150.260">
    <property type="entry name" value="YozE SAM-like"/>
    <property type="match status" value="1"/>
</dbReference>
<dbReference type="InterPro" id="IPR036806">
    <property type="entry name" value="YozE_SAM-like_sf"/>
</dbReference>
<gene>
    <name evidence="3" type="ORF">Q4F26_00690</name>
</gene>
<organism evidence="3 4">
    <name type="scientific">Atopococcus tabaci</name>
    <dbReference type="NCBI Taxonomy" id="269774"/>
    <lineage>
        <taxon>Bacteria</taxon>
        <taxon>Bacillati</taxon>
        <taxon>Bacillota</taxon>
        <taxon>Bacilli</taxon>
        <taxon>Lactobacillales</taxon>
        <taxon>Carnobacteriaceae</taxon>
        <taxon>Atopococcus</taxon>
    </lineage>
</organism>
<reference evidence="3" key="1">
    <citation type="submission" date="2023-07" db="EMBL/GenBank/DDBJ databases">
        <title>Between Cages and Wild: Unraveling the Impact of Captivity on Animal Microbiomes and Antimicrobial Resistance.</title>
        <authorList>
            <person name="Schmartz G.P."/>
            <person name="Rehner J."/>
            <person name="Schuff M.J."/>
            <person name="Becker S.L."/>
            <person name="Kravczyk M."/>
            <person name="Gurevich A."/>
            <person name="Francke R."/>
            <person name="Mueller R."/>
            <person name="Keller V."/>
            <person name="Keller A."/>
        </authorList>
    </citation>
    <scope>NUCLEOTIDE SEQUENCE</scope>
    <source>
        <strain evidence="3">S39M_St_73</strain>
    </source>
</reference>
<keyword evidence="4" id="KW-1185">Reference proteome</keyword>
<evidence type="ECO:0000313" key="4">
    <source>
        <dbReference type="Proteomes" id="UP001171751"/>
    </source>
</evidence>
<dbReference type="InterPro" id="IPR010673">
    <property type="entry name" value="UPF0346"/>
</dbReference>
<evidence type="ECO:0000259" key="2">
    <source>
        <dbReference type="Pfam" id="PF06855"/>
    </source>
</evidence>
<proteinExistence type="inferred from homology"/>
<dbReference type="Pfam" id="PF06855">
    <property type="entry name" value="YozE_SAM_like"/>
    <property type="match status" value="1"/>
</dbReference>
<evidence type="ECO:0000256" key="1">
    <source>
        <dbReference type="HAMAP-Rule" id="MF_01538"/>
    </source>
</evidence>
<sequence>MKRSFYHYLMTERDPYKKDDVTLFANAASEDLSFPKQSVDFDEVSHYLEMETDYLPSMQIFDEAWQRYLESSQKEGL</sequence>
<protein>
    <recommendedName>
        <fullName evidence="1">UPF0346 protein Q4F26_00690</fullName>
    </recommendedName>
</protein>
<dbReference type="AlphaFoldDB" id="A0AA43RKJ1"/>
<accession>A0AA43RKJ1</accession>
<dbReference type="HAMAP" id="MF_01538">
    <property type="entry name" value="UPF0346"/>
    <property type="match status" value="1"/>
</dbReference>
<dbReference type="PIRSF" id="PIRSF037262">
    <property type="entry name" value="UCP037262"/>
    <property type="match status" value="1"/>
</dbReference>